<dbReference type="AlphaFoldDB" id="A0A9D4VSQ7"/>
<dbReference type="InterPro" id="IPR023631">
    <property type="entry name" value="Amidase_dom"/>
</dbReference>
<dbReference type="OrthoDB" id="566138at2759"/>
<feature type="chain" id="PRO_5039198242" description="Amidase domain-containing protein" evidence="1">
    <location>
        <begin position="28"/>
        <end position="519"/>
    </location>
</feature>
<evidence type="ECO:0000313" key="4">
    <source>
        <dbReference type="Proteomes" id="UP001058974"/>
    </source>
</evidence>
<dbReference type="Gene3D" id="3.90.1300.10">
    <property type="entry name" value="Amidase signature (AS) domain"/>
    <property type="match status" value="1"/>
</dbReference>
<reference evidence="3 4" key="1">
    <citation type="journal article" date="2022" name="Nat. Genet.">
        <title>Improved pea reference genome and pan-genome highlight genomic features and evolutionary characteristics.</title>
        <authorList>
            <person name="Yang T."/>
            <person name="Liu R."/>
            <person name="Luo Y."/>
            <person name="Hu S."/>
            <person name="Wang D."/>
            <person name="Wang C."/>
            <person name="Pandey M.K."/>
            <person name="Ge S."/>
            <person name="Xu Q."/>
            <person name="Li N."/>
            <person name="Li G."/>
            <person name="Huang Y."/>
            <person name="Saxena R.K."/>
            <person name="Ji Y."/>
            <person name="Li M."/>
            <person name="Yan X."/>
            <person name="He Y."/>
            <person name="Liu Y."/>
            <person name="Wang X."/>
            <person name="Xiang C."/>
            <person name="Varshney R.K."/>
            <person name="Ding H."/>
            <person name="Gao S."/>
            <person name="Zong X."/>
        </authorList>
    </citation>
    <scope>NUCLEOTIDE SEQUENCE [LARGE SCALE GENOMIC DNA]</scope>
    <source>
        <strain evidence="3 4">cv. Zhongwan 6</strain>
    </source>
</reference>
<evidence type="ECO:0000256" key="1">
    <source>
        <dbReference type="SAM" id="SignalP"/>
    </source>
</evidence>
<gene>
    <name evidence="3" type="ORF">KIW84_073958</name>
</gene>
<comment type="caution">
    <text evidence="3">The sequence shown here is derived from an EMBL/GenBank/DDBJ whole genome shotgun (WGS) entry which is preliminary data.</text>
</comment>
<organism evidence="3 4">
    <name type="scientific">Pisum sativum</name>
    <name type="common">Garden pea</name>
    <name type="synonym">Lathyrus oleraceus</name>
    <dbReference type="NCBI Taxonomy" id="3888"/>
    <lineage>
        <taxon>Eukaryota</taxon>
        <taxon>Viridiplantae</taxon>
        <taxon>Streptophyta</taxon>
        <taxon>Embryophyta</taxon>
        <taxon>Tracheophyta</taxon>
        <taxon>Spermatophyta</taxon>
        <taxon>Magnoliopsida</taxon>
        <taxon>eudicotyledons</taxon>
        <taxon>Gunneridae</taxon>
        <taxon>Pentapetalae</taxon>
        <taxon>rosids</taxon>
        <taxon>fabids</taxon>
        <taxon>Fabales</taxon>
        <taxon>Fabaceae</taxon>
        <taxon>Papilionoideae</taxon>
        <taxon>50 kb inversion clade</taxon>
        <taxon>NPAAA clade</taxon>
        <taxon>Hologalegina</taxon>
        <taxon>IRL clade</taxon>
        <taxon>Fabeae</taxon>
        <taxon>Lathyrus</taxon>
    </lineage>
</organism>
<dbReference type="InterPro" id="IPR036928">
    <property type="entry name" value="AS_sf"/>
</dbReference>
<feature type="signal peptide" evidence="1">
    <location>
        <begin position="1"/>
        <end position="27"/>
    </location>
</feature>
<protein>
    <recommendedName>
        <fullName evidence="2">Amidase domain-containing protein</fullName>
    </recommendedName>
</protein>
<dbReference type="SUPFAM" id="SSF75304">
    <property type="entry name" value="Amidase signature (AS) enzymes"/>
    <property type="match status" value="1"/>
</dbReference>
<dbReference type="Pfam" id="PF01425">
    <property type="entry name" value="Amidase"/>
    <property type="match status" value="1"/>
</dbReference>
<dbReference type="PANTHER" id="PTHR42678:SF25">
    <property type="entry name" value="AMIDASE C869.01"/>
    <property type="match status" value="1"/>
</dbReference>
<name>A0A9D4VSQ7_PEA</name>
<feature type="domain" description="Amidase" evidence="2">
    <location>
        <begin position="58"/>
        <end position="355"/>
    </location>
</feature>
<keyword evidence="1" id="KW-0732">Signal</keyword>
<dbReference type="Gramene" id="Psat7g174400.1">
    <property type="protein sequence ID" value="Psat7g174400.1.cds"/>
    <property type="gene ID" value="Psat7g174400"/>
</dbReference>
<evidence type="ECO:0000313" key="3">
    <source>
        <dbReference type="EMBL" id="KAI5388066.1"/>
    </source>
</evidence>
<dbReference type="Proteomes" id="UP001058974">
    <property type="component" value="Chromosome 7"/>
</dbReference>
<dbReference type="EMBL" id="JAMSHJ010000007">
    <property type="protein sequence ID" value="KAI5388066.1"/>
    <property type="molecule type" value="Genomic_DNA"/>
</dbReference>
<sequence length="519" mass="56631">MATRTKLSVCMIVLLFAATFRVLIVNAIDEWSNFAINEATIEDIQKAFNRNDLTSRQLVDFYLNRIETLNPVLGAVLEVNPDARDQADKADCERQENQNRSLLHGIPVLLKDSIATFDKLNTTAGSYALLGSKVPRDAHVVSKLRDAGAIILGKTSLSEWYGVRSSTAPEAWCARGGFAINPYVETKSPCGSSFGSAVSVATNMVTVSLGTETDGSIICPADHNSVVGIKPTVGLTSRAGVIPISPRQDTIGPICRTVSDAVHVLDVIVGFDPRDYEATKSAAKFIPSGGYKQFLKKQGLKGKKIGVLRNPFLIPYKGSKVISIFEDHLIVLRERGATVVDNLEVENLTTVLDPLQSGEMITLLPEFKLSINKYLQELIYSPVRSLAEIIEFNINNPILEKTDEYGQDFFMASEMTSGFGKSETEAVKMMDQLSKNGFERVIKENQLDALLAIGSNVSPMFAIGGYPAITVPAGYDNQGMPFGICFGGLKGTEPKLIEIAYDFEQSTNARKPPPRISFT</sequence>
<keyword evidence="4" id="KW-1185">Reference proteome</keyword>
<dbReference type="PANTHER" id="PTHR42678">
    <property type="entry name" value="AMIDASE"/>
    <property type="match status" value="1"/>
</dbReference>
<proteinExistence type="predicted"/>
<evidence type="ECO:0000259" key="2">
    <source>
        <dbReference type="Pfam" id="PF01425"/>
    </source>
</evidence>
<accession>A0A9D4VSQ7</accession>
<dbReference type="Gramene" id="Psat07G0395800-T1">
    <property type="protein sequence ID" value="KAI5388066.1"/>
    <property type="gene ID" value="KIW84_073958"/>
</dbReference>